<dbReference type="GeneID" id="77321518"/>
<evidence type="ECO:0000256" key="3">
    <source>
        <dbReference type="SAM" id="MobiDB-lite"/>
    </source>
</evidence>
<proteinExistence type="inferred from homology"/>
<evidence type="ECO:0000256" key="4">
    <source>
        <dbReference type="SAM" id="SignalP"/>
    </source>
</evidence>
<dbReference type="InterPro" id="IPR005632">
    <property type="entry name" value="Chaperone_Skp"/>
</dbReference>
<feature type="region of interest" description="Disordered" evidence="3">
    <location>
        <begin position="79"/>
        <end position="100"/>
    </location>
</feature>
<evidence type="ECO:0000313" key="5">
    <source>
        <dbReference type="EMBL" id="MCW5320738.1"/>
    </source>
</evidence>
<organism evidence="5 6">
    <name type="scientific">Verminephrobacter aporrectodeae subsp. tuberculatae</name>
    <dbReference type="NCBI Taxonomy" id="1110392"/>
    <lineage>
        <taxon>Bacteria</taxon>
        <taxon>Pseudomonadati</taxon>
        <taxon>Pseudomonadota</taxon>
        <taxon>Betaproteobacteria</taxon>
        <taxon>Burkholderiales</taxon>
        <taxon>Comamonadaceae</taxon>
        <taxon>Verminephrobacter</taxon>
    </lineage>
</organism>
<comment type="similarity">
    <text evidence="2">Belongs to the skp family.</text>
</comment>
<dbReference type="RefSeq" id="WP_265281399.1">
    <property type="nucleotide sequence ID" value="NZ_QZCW01000001.1"/>
</dbReference>
<dbReference type="PANTHER" id="PTHR35089:SF1">
    <property type="entry name" value="CHAPERONE PROTEIN SKP"/>
    <property type="match status" value="1"/>
</dbReference>
<dbReference type="SUPFAM" id="SSF111384">
    <property type="entry name" value="OmpH-like"/>
    <property type="match status" value="1"/>
</dbReference>
<dbReference type="Gene3D" id="3.30.910.20">
    <property type="entry name" value="Skp domain"/>
    <property type="match status" value="1"/>
</dbReference>
<keyword evidence="1 4" id="KW-0732">Signal</keyword>
<dbReference type="InterPro" id="IPR024930">
    <property type="entry name" value="Skp_dom_sf"/>
</dbReference>
<dbReference type="PANTHER" id="PTHR35089">
    <property type="entry name" value="CHAPERONE PROTEIN SKP"/>
    <property type="match status" value="1"/>
</dbReference>
<feature type="compositionally biased region" description="Polar residues" evidence="3">
    <location>
        <begin position="85"/>
        <end position="94"/>
    </location>
</feature>
<feature type="chain" id="PRO_5046271131" evidence="4">
    <location>
        <begin position="26"/>
        <end position="179"/>
    </location>
</feature>
<sequence>MNSLSRQISLVLLLGALVVAAPARAQEFKVGFVNTDRIFREANTAKAAQAKLEQEFSRREKELVELGNTLKNATEKFEREAPTLAESQRTTRQRQLVDQDRDFQRKRREFQEDLSVRKNEELSSVLDRANKVVKQVADAEKYDVILQEAVYVNPKYDITDRVIKALNNTAAGNAASSAK</sequence>
<dbReference type="EMBL" id="QZCW01000001">
    <property type="protein sequence ID" value="MCW5320738.1"/>
    <property type="molecule type" value="Genomic_DNA"/>
</dbReference>
<dbReference type="PIRSF" id="PIRSF002094">
    <property type="entry name" value="OMP26_Skp"/>
    <property type="match status" value="1"/>
</dbReference>
<evidence type="ECO:0000313" key="6">
    <source>
        <dbReference type="Proteomes" id="UP001208935"/>
    </source>
</evidence>
<gene>
    <name evidence="5" type="ORF">D5039_06005</name>
</gene>
<dbReference type="Proteomes" id="UP001208935">
    <property type="component" value="Unassembled WGS sequence"/>
</dbReference>
<evidence type="ECO:0000256" key="2">
    <source>
        <dbReference type="PIRNR" id="PIRNR002094"/>
    </source>
</evidence>
<reference evidence="6" key="1">
    <citation type="submission" date="2023-07" db="EMBL/GenBank/DDBJ databases">
        <title>Verminephrobacter genomes.</title>
        <authorList>
            <person name="Lund M.B."/>
        </authorList>
    </citation>
    <scope>NUCLEOTIDE SEQUENCE [LARGE SCALE GENOMIC DNA]</scope>
    <source>
        <strain evidence="6">AtM5-05</strain>
    </source>
</reference>
<feature type="signal peptide" evidence="4">
    <location>
        <begin position="1"/>
        <end position="25"/>
    </location>
</feature>
<protein>
    <submittedName>
        <fullName evidence="5">OmpH family outer membrane protein</fullName>
    </submittedName>
</protein>
<keyword evidence="6" id="KW-1185">Reference proteome</keyword>
<comment type="caution">
    <text evidence="5">The sequence shown here is derived from an EMBL/GenBank/DDBJ whole genome shotgun (WGS) entry which is preliminary data.</text>
</comment>
<evidence type="ECO:0000256" key="1">
    <source>
        <dbReference type="ARBA" id="ARBA00022729"/>
    </source>
</evidence>
<accession>A0ABT3KQZ6</accession>
<dbReference type="SMART" id="SM00935">
    <property type="entry name" value="OmpH"/>
    <property type="match status" value="1"/>
</dbReference>
<name>A0ABT3KQZ6_9BURK</name>
<dbReference type="Pfam" id="PF03938">
    <property type="entry name" value="OmpH"/>
    <property type="match status" value="1"/>
</dbReference>